<evidence type="ECO:0000313" key="3">
    <source>
        <dbReference type="Proteomes" id="UP000006190"/>
    </source>
</evidence>
<dbReference type="PROSITE" id="PS51257">
    <property type="entry name" value="PROKAR_LIPOPROTEIN"/>
    <property type="match status" value="1"/>
</dbReference>
<dbReference type="RefSeq" id="WP_006309721.1">
    <property type="nucleotide sequence ID" value="NZ_JH601133.1"/>
</dbReference>
<accession>H3NKU9</accession>
<proteinExistence type="predicted"/>
<dbReference type="eggNOG" id="ENOG5033B47">
    <property type="taxonomic scope" value="Bacteria"/>
</dbReference>
<dbReference type="STRING" id="883113.HMPREF9708_01488"/>
<organism evidence="2 3">
    <name type="scientific">Facklamia languida CCUG 37842</name>
    <dbReference type="NCBI Taxonomy" id="883113"/>
    <lineage>
        <taxon>Bacteria</taxon>
        <taxon>Bacillati</taxon>
        <taxon>Bacillota</taxon>
        <taxon>Bacilli</taxon>
        <taxon>Lactobacillales</taxon>
        <taxon>Aerococcaceae</taxon>
        <taxon>Facklamia</taxon>
    </lineage>
</organism>
<dbReference type="EMBL" id="AGEG01000016">
    <property type="protein sequence ID" value="EHR36227.1"/>
    <property type="molecule type" value="Genomic_DNA"/>
</dbReference>
<dbReference type="OrthoDB" id="2139942at2"/>
<dbReference type="PATRIC" id="fig|883113.3.peg.1489"/>
<dbReference type="Pfam" id="PF10368">
    <property type="entry name" value="YkyA"/>
    <property type="match status" value="1"/>
</dbReference>
<keyword evidence="1" id="KW-0175">Coiled coil</keyword>
<dbReference type="Gene3D" id="1.20.120.570">
    <property type="entry name" value="YkyA-like"/>
    <property type="match status" value="1"/>
</dbReference>
<keyword evidence="3" id="KW-1185">Reference proteome</keyword>
<dbReference type="Proteomes" id="UP000006190">
    <property type="component" value="Unassembled WGS sequence"/>
</dbReference>
<comment type="caution">
    <text evidence="2">The sequence shown here is derived from an EMBL/GenBank/DDBJ whole genome shotgun (WGS) entry which is preliminary data.</text>
</comment>
<evidence type="ECO:0000313" key="2">
    <source>
        <dbReference type="EMBL" id="EHR36227.1"/>
    </source>
</evidence>
<sequence>MKAKQILVLIVSVVLLSACGNSLQRAERTVGLIQDHVTAIIGKISEIQNQEADIQANFEATIKASEDLSAFNQADSPIEANVQKRQALLDEIDDHRKQLIDLADELGDIPQHKDLPQDQMKMVMDYVTNLTGDLDQYVARYQANLKTEAITYKSIANPATNHESFFKVFDNVNLLYTENNMNLDKVLVHFESLNHLLVNLKVYLVNLHQ</sequence>
<evidence type="ECO:0000256" key="1">
    <source>
        <dbReference type="SAM" id="Coils"/>
    </source>
</evidence>
<dbReference type="InterPro" id="IPR036785">
    <property type="entry name" value="YkyA-like_sf"/>
</dbReference>
<dbReference type="HOGENOM" id="CLU_112397_0_0_9"/>
<gene>
    <name evidence="2" type="ORF">HMPREF9708_01488</name>
</gene>
<reference evidence="2 3" key="1">
    <citation type="submission" date="2012-01" db="EMBL/GenBank/DDBJ databases">
        <title>The Genome Sequence of Facklamia languida CCUG 37842.</title>
        <authorList>
            <consortium name="The Broad Institute Genome Sequencing Platform"/>
            <person name="Earl A."/>
            <person name="Ward D."/>
            <person name="Feldgarden M."/>
            <person name="Gevers D."/>
            <person name="Huys G."/>
            <person name="Young S.K."/>
            <person name="Zeng Q."/>
            <person name="Gargeya S."/>
            <person name="Fitzgerald M."/>
            <person name="Haas B."/>
            <person name="Abouelleil A."/>
            <person name="Alvarado L."/>
            <person name="Arachchi H.M."/>
            <person name="Berlin A."/>
            <person name="Chapman S.B."/>
            <person name="Gearin G."/>
            <person name="Goldberg J."/>
            <person name="Griggs A."/>
            <person name="Gujja S."/>
            <person name="Hansen M."/>
            <person name="Heiman D."/>
            <person name="Howarth C."/>
            <person name="Larimer J."/>
            <person name="Lui A."/>
            <person name="MacDonald P.J.P."/>
            <person name="McCowen C."/>
            <person name="Montmayeur A."/>
            <person name="Murphy C."/>
            <person name="Neiman D."/>
            <person name="Pearson M."/>
            <person name="Priest M."/>
            <person name="Roberts A."/>
            <person name="Saif S."/>
            <person name="Shea T."/>
            <person name="Sisk P."/>
            <person name="Stolte C."/>
            <person name="Sykes S."/>
            <person name="Wortman J."/>
            <person name="Nusbaum C."/>
            <person name="Birren B."/>
        </authorList>
    </citation>
    <scope>NUCLEOTIDE SEQUENCE [LARGE SCALE GENOMIC DNA]</scope>
    <source>
        <strain evidence="2 3">CCUG 37842</strain>
    </source>
</reference>
<protein>
    <recommendedName>
        <fullName evidence="4">Cell-wall binding lipoprotein</fullName>
    </recommendedName>
</protein>
<dbReference type="InterPro" id="IPR019454">
    <property type="entry name" value="Lipoprot_YkyA-like"/>
</dbReference>
<evidence type="ECO:0008006" key="4">
    <source>
        <dbReference type="Google" id="ProtNLM"/>
    </source>
</evidence>
<name>H3NKU9_9LACT</name>
<feature type="coiled-coil region" evidence="1">
    <location>
        <begin position="78"/>
        <end position="105"/>
    </location>
</feature>
<dbReference type="AlphaFoldDB" id="H3NKU9"/>